<proteinExistence type="predicted"/>
<evidence type="ECO:0000256" key="1">
    <source>
        <dbReference type="SAM" id="Phobius"/>
    </source>
</evidence>
<sequence length="145" mass="14893">MNILLRIVTLILGLGLVIAPPLLMFGMAASMGELEEVDSLARLLAEPLLVGLLLGASPAFVGLPALVSGPRRPFVRLVAGVLMVASILAMALTLIVTLQGRIAPVIGSALAIEVAAFSVFVWPAWSFSANSPLNPDAPASGTPVS</sequence>
<evidence type="ECO:0000313" key="3">
    <source>
        <dbReference type="Proteomes" id="UP000596192"/>
    </source>
</evidence>
<keyword evidence="1" id="KW-0472">Membrane</keyword>
<evidence type="ECO:0000313" key="2">
    <source>
        <dbReference type="EMBL" id="QQE89117.1"/>
    </source>
</evidence>
<protein>
    <submittedName>
        <fullName evidence="2">Uncharacterized protein</fullName>
    </submittedName>
</protein>
<feature type="transmembrane region" description="Helical" evidence="1">
    <location>
        <begin position="7"/>
        <end position="28"/>
    </location>
</feature>
<keyword evidence="1" id="KW-1133">Transmembrane helix</keyword>
<feature type="transmembrane region" description="Helical" evidence="1">
    <location>
        <begin position="48"/>
        <end position="67"/>
    </location>
</feature>
<reference evidence="2 3" key="1">
    <citation type="submission" date="2020-12" db="EMBL/GenBank/DDBJ databases">
        <title>Genomic Analysis and Response surface optimization of nitrogen-fixing conditions for A. chroococcum strain HR1, Isolation from rhizosphere soil.</title>
        <authorList>
            <person name="Li J."/>
            <person name="Yang H."/>
            <person name="Liu H."/>
            <person name="Wang C."/>
            <person name="Tian Y."/>
            <person name="Lu X.Y."/>
        </authorList>
    </citation>
    <scope>NUCLEOTIDE SEQUENCE [LARGE SCALE GENOMIC DNA]</scope>
    <source>
        <strain evidence="2 3">HR1</strain>
    </source>
</reference>
<dbReference type="RefSeq" id="WP_198867083.1">
    <property type="nucleotide sequence ID" value="NZ_CP066310.1"/>
</dbReference>
<feature type="transmembrane region" description="Helical" evidence="1">
    <location>
        <begin position="74"/>
        <end position="96"/>
    </location>
</feature>
<organism evidence="2 3">
    <name type="scientific">Azotobacter chroococcum</name>
    <dbReference type="NCBI Taxonomy" id="353"/>
    <lineage>
        <taxon>Bacteria</taxon>
        <taxon>Pseudomonadati</taxon>
        <taxon>Pseudomonadota</taxon>
        <taxon>Gammaproteobacteria</taxon>
        <taxon>Pseudomonadales</taxon>
        <taxon>Pseudomonadaceae</taxon>
        <taxon>Azotobacter</taxon>
    </lineage>
</organism>
<feature type="transmembrane region" description="Helical" evidence="1">
    <location>
        <begin position="102"/>
        <end position="125"/>
    </location>
</feature>
<dbReference type="EMBL" id="CP066310">
    <property type="protein sequence ID" value="QQE89117.1"/>
    <property type="molecule type" value="Genomic_DNA"/>
</dbReference>
<name>A0AAP9YD53_9GAMM</name>
<accession>A0AAP9YD53</accession>
<dbReference type="AlphaFoldDB" id="A0AAP9YD53"/>
<keyword evidence="1" id="KW-0812">Transmembrane</keyword>
<gene>
    <name evidence="2" type="ORF">GKQ51_01750</name>
</gene>
<dbReference type="Proteomes" id="UP000596192">
    <property type="component" value="Chromosome"/>
</dbReference>